<dbReference type="InterPro" id="IPR051790">
    <property type="entry name" value="Cytochrome_c-biogenesis_DsbD"/>
</dbReference>
<name>A0A1F4V7U1_UNCKA</name>
<dbReference type="PANTHER" id="PTHR31272">
    <property type="entry name" value="CYTOCHROME C-TYPE BIOGENESIS PROTEIN HI_1454-RELATED"/>
    <property type="match status" value="1"/>
</dbReference>
<accession>A0A1F4V7U1</accession>
<dbReference type="AlphaFoldDB" id="A0A1F4V7U1"/>
<proteinExistence type="predicted"/>
<reference evidence="2 3" key="1">
    <citation type="journal article" date="2016" name="Nat. Commun.">
        <title>Thousands of microbial genomes shed light on interconnected biogeochemical processes in an aquifer system.</title>
        <authorList>
            <person name="Anantharaman K."/>
            <person name="Brown C.T."/>
            <person name="Hug L.A."/>
            <person name="Sharon I."/>
            <person name="Castelle C.J."/>
            <person name="Probst A.J."/>
            <person name="Thomas B.C."/>
            <person name="Singh A."/>
            <person name="Wilkins M.J."/>
            <person name="Karaoz U."/>
            <person name="Brodie E.L."/>
            <person name="Williams K.H."/>
            <person name="Hubbard S.S."/>
            <person name="Banfield J.F."/>
        </authorList>
    </citation>
    <scope>NUCLEOTIDE SEQUENCE [LARGE SCALE GENOMIC DNA]</scope>
</reference>
<feature type="transmembrane region" description="Helical" evidence="1">
    <location>
        <begin position="188"/>
        <end position="207"/>
    </location>
</feature>
<evidence type="ECO:0000256" key="1">
    <source>
        <dbReference type="SAM" id="Phobius"/>
    </source>
</evidence>
<protein>
    <recommendedName>
        <fullName evidence="4">Cytochrome C biogenesis protein transmembrane domain-containing protein</fullName>
    </recommendedName>
</protein>
<evidence type="ECO:0008006" key="4">
    <source>
        <dbReference type="Google" id="ProtNLM"/>
    </source>
</evidence>
<dbReference type="PANTHER" id="PTHR31272:SF9">
    <property type="entry name" value="BLL1027 PROTEIN"/>
    <property type="match status" value="1"/>
</dbReference>
<feature type="transmembrane region" description="Helical" evidence="1">
    <location>
        <begin position="246"/>
        <end position="265"/>
    </location>
</feature>
<evidence type="ECO:0000313" key="2">
    <source>
        <dbReference type="EMBL" id="OGC53272.1"/>
    </source>
</evidence>
<keyword evidence="1" id="KW-0812">Transmembrane</keyword>
<keyword evidence="1" id="KW-0472">Membrane</keyword>
<dbReference type="EMBL" id="MEVD01000015">
    <property type="protein sequence ID" value="OGC53272.1"/>
    <property type="molecule type" value="Genomic_DNA"/>
</dbReference>
<organism evidence="2 3">
    <name type="scientific">candidate division WWE3 bacterium RIFCSPHIGHO2_02_FULL_38_14</name>
    <dbReference type="NCBI Taxonomy" id="1802620"/>
    <lineage>
        <taxon>Bacteria</taxon>
        <taxon>Katanobacteria</taxon>
    </lineage>
</organism>
<evidence type="ECO:0000313" key="3">
    <source>
        <dbReference type="Proteomes" id="UP000178127"/>
    </source>
</evidence>
<dbReference type="STRING" id="1802620.A3D91_02555"/>
<feature type="transmembrane region" description="Helical" evidence="1">
    <location>
        <begin position="299"/>
        <end position="321"/>
    </location>
</feature>
<dbReference type="Proteomes" id="UP000178127">
    <property type="component" value="Unassembled WGS sequence"/>
</dbReference>
<keyword evidence="1" id="KW-1133">Transmembrane helix</keyword>
<feature type="transmembrane region" description="Helical" evidence="1">
    <location>
        <begin position="219"/>
        <end position="240"/>
    </location>
</feature>
<feature type="transmembrane region" description="Helical" evidence="1">
    <location>
        <begin position="333"/>
        <end position="354"/>
    </location>
</feature>
<comment type="caution">
    <text evidence="2">The sequence shown here is derived from an EMBL/GenBank/DDBJ whole genome shotgun (WGS) entry which is preliminary data.</text>
</comment>
<gene>
    <name evidence="2" type="ORF">A3D91_02555</name>
</gene>
<sequence length="400" mass="44958">MKKFIFIIAIIFLGYALNTYKVWAQERANVYYNEACSDCITYIKEVEPVLKKYNISANLKDYINQPDYRKDLSEENKSYNVPIELQDSLTLFLKPNLVVEGHVPLNVIDQLLENYERLPPHRLIVLYQPEMHSTTNEFTLYVFGYDLEKIQTDRDIVNLIKEKPVEENDTNLSGSIIMPLIIGAISNSLHPCAIAVLLLLLTFLYTLNKKRKAIVGMGLAYVVGIFIVYFLIGLGILKAISLSSEPFFVAKVASLVLIVLGIINVKDYFFPNLPIHLRIPDFTKDAIQSFMEKASVPTAFVVGALVGLCAFPCTGGIYTVVISTLAATKSAEFVLYLLIYNLIFVLPLLLVVIASSNKRLLEKVETIEMKSAKRLHLVTGIMMILIGLGVYLWIGAIIYG</sequence>
<feature type="transmembrane region" description="Helical" evidence="1">
    <location>
        <begin position="375"/>
        <end position="399"/>
    </location>
</feature>